<evidence type="ECO:0000313" key="11">
    <source>
        <dbReference type="Proteomes" id="UP000734854"/>
    </source>
</evidence>
<evidence type="ECO:0000259" key="9">
    <source>
        <dbReference type="Pfam" id="PF13962"/>
    </source>
</evidence>
<comment type="subcellular location">
    <subcellularLocation>
        <location evidence="1">Membrane</location>
        <topology evidence="1">Multi-pass membrane protein</topology>
    </subcellularLocation>
</comment>
<evidence type="ECO:0000256" key="5">
    <source>
        <dbReference type="ARBA" id="ARBA00023043"/>
    </source>
</evidence>
<feature type="transmembrane region" description="Helical" evidence="8">
    <location>
        <begin position="337"/>
        <end position="359"/>
    </location>
</feature>
<proteinExistence type="predicted"/>
<evidence type="ECO:0000256" key="1">
    <source>
        <dbReference type="ARBA" id="ARBA00004141"/>
    </source>
</evidence>
<dbReference type="EMBL" id="JACMSC010000010">
    <property type="protein sequence ID" value="KAG6505596.1"/>
    <property type="molecule type" value="Genomic_DNA"/>
</dbReference>
<keyword evidence="6 8" id="KW-0472">Membrane</keyword>
<dbReference type="PROSITE" id="PS50297">
    <property type="entry name" value="ANK_REP_REGION"/>
    <property type="match status" value="2"/>
</dbReference>
<feature type="repeat" description="ANK" evidence="7">
    <location>
        <begin position="184"/>
        <end position="206"/>
    </location>
</feature>
<dbReference type="Pfam" id="PF13962">
    <property type="entry name" value="PGG"/>
    <property type="match status" value="1"/>
</dbReference>
<name>A0A8J5GDX5_ZINOF</name>
<reference evidence="10 11" key="1">
    <citation type="submission" date="2020-08" db="EMBL/GenBank/DDBJ databases">
        <title>Plant Genome Project.</title>
        <authorList>
            <person name="Zhang R.-G."/>
        </authorList>
    </citation>
    <scope>NUCLEOTIDE SEQUENCE [LARGE SCALE GENOMIC DNA]</scope>
    <source>
        <tissue evidence="10">Rhizome</tissue>
    </source>
</reference>
<keyword evidence="5 7" id="KW-0040">ANK repeat</keyword>
<feature type="repeat" description="ANK" evidence="7">
    <location>
        <begin position="150"/>
        <end position="171"/>
    </location>
</feature>
<feature type="transmembrane region" description="Helical" evidence="8">
    <location>
        <begin position="379"/>
        <end position="408"/>
    </location>
</feature>
<feature type="domain" description="PGG" evidence="9">
    <location>
        <begin position="332"/>
        <end position="442"/>
    </location>
</feature>
<keyword evidence="2 8" id="KW-0812">Transmembrane</keyword>
<gene>
    <name evidence="10" type="ORF">ZIOFF_037961</name>
</gene>
<organism evidence="10 11">
    <name type="scientific">Zingiber officinale</name>
    <name type="common">Ginger</name>
    <name type="synonym">Amomum zingiber</name>
    <dbReference type="NCBI Taxonomy" id="94328"/>
    <lineage>
        <taxon>Eukaryota</taxon>
        <taxon>Viridiplantae</taxon>
        <taxon>Streptophyta</taxon>
        <taxon>Embryophyta</taxon>
        <taxon>Tracheophyta</taxon>
        <taxon>Spermatophyta</taxon>
        <taxon>Magnoliopsida</taxon>
        <taxon>Liliopsida</taxon>
        <taxon>Zingiberales</taxon>
        <taxon>Zingiberaceae</taxon>
        <taxon>Zingiber</taxon>
    </lineage>
</organism>
<evidence type="ECO:0000256" key="8">
    <source>
        <dbReference type="SAM" id="Phobius"/>
    </source>
</evidence>
<dbReference type="Pfam" id="PF12796">
    <property type="entry name" value="Ank_2"/>
    <property type="match status" value="2"/>
</dbReference>
<evidence type="ECO:0000256" key="6">
    <source>
        <dbReference type="ARBA" id="ARBA00023136"/>
    </source>
</evidence>
<evidence type="ECO:0000256" key="2">
    <source>
        <dbReference type="ARBA" id="ARBA00022692"/>
    </source>
</evidence>
<dbReference type="GO" id="GO:0005886">
    <property type="term" value="C:plasma membrane"/>
    <property type="evidence" value="ECO:0007669"/>
    <property type="project" value="TreeGrafter"/>
</dbReference>
<dbReference type="InterPro" id="IPR002110">
    <property type="entry name" value="Ankyrin_rpt"/>
</dbReference>
<feature type="transmembrane region" description="Helical" evidence="8">
    <location>
        <begin position="449"/>
        <end position="474"/>
    </location>
</feature>
<evidence type="ECO:0000256" key="3">
    <source>
        <dbReference type="ARBA" id="ARBA00022737"/>
    </source>
</evidence>
<dbReference type="AlphaFoldDB" id="A0A8J5GDX5"/>
<feature type="transmembrane region" description="Helical" evidence="8">
    <location>
        <begin position="420"/>
        <end position="443"/>
    </location>
</feature>
<dbReference type="InterPro" id="IPR026961">
    <property type="entry name" value="PGG_dom"/>
</dbReference>
<dbReference type="Pfam" id="PF00023">
    <property type="entry name" value="Ank"/>
    <property type="match status" value="1"/>
</dbReference>
<keyword evidence="4 8" id="KW-1133">Transmembrane helix</keyword>
<accession>A0A8J5GDX5</accession>
<keyword evidence="11" id="KW-1185">Reference proteome</keyword>
<sequence length="521" mass="57731">MDLRLRPLQQPFIEAVRSGDVDAARRVLEGVEDPDAAAALAIARTEAGETALYIAAESNSVELFRYLLRFYDFDAAVIRSRVDLDAFHVAAKHGHTVIVKELLSNWPDVCRQCNSSNTTALYSAAVMDHLEVVNSILDVDDTTIRIVRKNGKTALHTAARVGYYQIVKALLLRDPGVVSIKDKKGQTALHMAVKGRSLDVVEELLQADISTLNMCDKKGNTAMHIATRKWRPQMVRLLLCYETIEVNKINNQNETAMDLAEKIPYGDSQMDIMESLSEAGAKHARNVGKNDEELRRTVSDIKHDVHTQSIQNDKTNKHVTGIAKELRKLHHEAVQNTINSVTMVAVLIGSIAFMAIFNLPGQYFQDGDEVGKANIADKMGFRVFCLLNATALFISLAVVVVQITLVAWETGAQKQVVSIVNKLMWTACLSTCAAFLSLSYVVVGKQSSWMATTITAIGGPIMAGTLLTMSYFVLRQRFRFGEDSQRRIRRASGSKSFSWSLHSGFSDPDALSEHEKKIYAL</sequence>
<dbReference type="OrthoDB" id="194358at2759"/>
<dbReference type="PROSITE" id="PS50088">
    <property type="entry name" value="ANK_REPEAT"/>
    <property type="match status" value="2"/>
</dbReference>
<comment type="caution">
    <text evidence="10">The sequence shown here is derived from an EMBL/GenBank/DDBJ whole genome shotgun (WGS) entry which is preliminary data.</text>
</comment>
<evidence type="ECO:0000256" key="7">
    <source>
        <dbReference type="PROSITE-ProRule" id="PRU00023"/>
    </source>
</evidence>
<keyword evidence="3" id="KW-0677">Repeat</keyword>
<dbReference type="PANTHER" id="PTHR24186">
    <property type="entry name" value="PROTEIN PHOSPHATASE 1 REGULATORY SUBUNIT"/>
    <property type="match status" value="1"/>
</dbReference>
<dbReference type="SMART" id="SM00248">
    <property type="entry name" value="ANK"/>
    <property type="match status" value="7"/>
</dbReference>
<dbReference type="Proteomes" id="UP000734854">
    <property type="component" value="Unassembled WGS sequence"/>
</dbReference>
<dbReference type="PANTHER" id="PTHR24186:SF2">
    <property type="entry name" value="OS02G0735700 PROTEIN"/>
    <property type="match status" value="1"/>
</dbReference>
<protein>
    <recommendedName>
        <fullName evidence="9">PGG domain-containing protein</fullName>
    </recommendedName>
</protein>
<evidence type="ECO:0000313" key="10">
    <source>
        <dbReference type="EMBL" id="KAG6505596.1"/>
    </source>
</evidence>
<evidence type="ECO:0000256" key="4">
    <source>
        <dbReference type="ARBA" id="ARBA00022989"/>
    </source>
</evidence>
<dbReference type="Pfam" id="PF13606">
    <property type="entry name" value="Ank_3"/>
    <property type="match status" value="1"/>
</dbReference>